<sequence>MASLPPLNALRAFEAAARRGSFAAAAEELNVTPAAIGQQVRQLEALIGAPLFVREGRGLKLSERGAAAIDRLSRAFELVGEASSAMREAGASAALTLSAPSDFASAWLAPRLARRRPDGLRITLLASPPETAFEAGAEIAVVFATEPPAGFEALLLMREILAPLARPDIARALRTPGDLDRAVLIEEAGLQTGWRTWLAARGAYGVDPAAALRTGDGLSALALAEAGAGVALARRSLAAGTIAAGGLTPVFSDGDHPAGEAWYALTRRGRRLSAGARDTLSWLRAEAAAHFDAADEL</sequence>
<evidence type="ECO:0000313" key="7">
    <source>
        <dbReference type="Proteomes" id="UP000308054"/>
    </source>
</evidence>
<dbReference type="InterPro" id="IPR000847">
    <property type="entry name" value="LysR_HTH_N"/>
</dbReference>
<evidence type="ECO:0000313" key="6">
    <source>
        <dbReference type="EMBL" id="TGY87616.1"/>
    </source>
</evidence>
<dbReference type="SUPFAM" id="SSF53850">
    <property type="entry name" value="Periplasmic binding protein-like II"/>
    <property type="match status" value="1"/>
</dbReference>
<dbReference type="RefSeq" id="WP_135997213.1">
    <property type="nucleotide sequence ID" value="NZ_CP071057.1"/>
</dbReference>
<dbReference type="OrthoDB" id="9813056at2"/>
<dbReference type="Gene3D" id="3.40.190.10">
    <property type="entry name" value="Periplasmic binding protein-like II"/>
    <property type="match status" value="2"/>
</dbReference>
<dbReference type="Pfam" id="PF00126">
    <property type="entry name" value="HTH_1"/>
    <property type="match status" value="1"/>
</dbReference>
<dbReference type="PANTHER" id="PTHR30537:SF79">
    <property type="entry name" value="TRANSCRIPTIONAL REGULATOR-RELATED"/>
    <property type="match status" value="1"/>
</dbReference>
<protein>
    <submittedName>
        <fullName evidence="6">LysR family transcriptional regulator</fullName>
    </submittedName>
</protein>
<dbReference type="PROSITE" id="PS50931">
    <property type="entry name" value="HTH_LYSR"/>
    <property type="match status" value="1"/>
</dbReference>
<keyword evidence="3" id="KW-0238">DNA-binding</keyword>
<dbReference type="AlphaFoldDB" id="A0A4S2GX32"/>
<evidence type="ECO:0000256" key="3">
    <source>
        <dbReference type="ARBA" id="ARBA00023125"/>
    </source>
</evidence>
<dbReference type="PRINTS" id="PR00039">
    <property type="entry name" value="HTHLYSR"/>
</dbReference>
<gene>
    <name evidence="6" type="ORF">E5163_14365</name>
</gene>
<dbReference type="InterPro" id="IPR058163">
    <property type="entry name" value="LysR-type_TF_proteobact-type"/>
</dbReference>
<reference evidence="6 7" key="1">
    <citation type="journal article" date="2017" name="Int. J. Syst. Evol. Microbiol.">
        <title>Marinicauda algicola sp. nov., isolated from a marine red alga Rhodosorus marinus.</title>
        <authorList>
            <person name="Jeong S.E."/>
            <person name="Jeon S.H."/>
            <person name="Chun B.H."/>
            <person name="Kim D.W."/>
            <person name="Jeon C.O."/>
        </authorList>
    </citation>
    <scope>NUCLEOTIDE SEQUENCE [LARGE SCALE GENOMIC DNA]</scope>
    <source>
        <strain evidence="6 7">JCM 31718</strain>
    </source>
</reference>
<dbReference type="Gene3D" id="1.10.10.10">
    <property type="entry name" value="Winged helix-like DNA-binding domain superfamily/Winged helix DNA-binding domain"/>
    <property type="match status" value="1"/>
</dbReference>
<feature type="domain" description="HTH lysR-type" evidence="5">
    <location>
        <begin position="5"/>
        <end position="62"/>
    </location>
</feature>
<dbReference type="GO" id="GO:0003700">
    <property type="term" value="F:DNA-binding transcription factor activity"/>
    <property type="evidence" value="ECO:0007669"/>
    <property type="project" value="InterPro"/>
</dbReference>
<evidence type="ECO:0000256" key="4">
    <source>
        <dbReference type="ARBA" id="ARBA00023163"/>
    </source>
</evidence>
<keyword evidence="4" id="KW-0804">Transcription</keyword>
<evidence type="ECO:0000259" key="5">
    <source>
        <dbReference type="PROSITE" id="PS50931"/>
    </source>
</evidence>
<dbReference type="PANTHER" id="PTHR30537">
    <property type="entry name" value="HTH-TYPE TRANSCRIPTIONAL REGULATOR"/>
    <property type="match status" value="1"/>
</dbReference>
<dbReference type="EMBL" id="SRXW01000005">
    <property type="protein sequence ID" value="TGY87616.1"/>
    <property type="molecule type" value="Genomic_DNA"/>
</dbReference>
<accession>A0A4S2GX32</accession>
<comment type="similarity">
    <text evidence="1">Belongs to the LysR transcriptional regulatory family.</text>
</comment>
<dbReference type="GO" id="GO:0043565">
    <property type="term" value="F:sequence-specific DNA binding"/>
    <property type="evidence" value="ECO:0007669"/>
    <property type="project" value="TreeGrafter"/>
</dbReference>
<dbReference type="Proteomes" id="UP000308054">
    <property type="component" value="Unassembled WGS sequence"/>
</dbReference>
<keyword evidence="7" id="KW-1185">Reference proteome</keyword>
<name>A0A4S2GX32_9PROT</name>
<dbReference type="GO" id="GO:0006351">
    <property type="term" value="P:DNA-templated transcription"/>
    <property type="evidence" value="ECO:0007669"/>
    <property type="project" value="TreeGrafter"/>
</dbReference>
<proteinExistence type="inferred from homology"/>
<dbReference type="InterPro" id="IPR036390">
    <property type="entry name" value="WH_DNA-bd_sf"/>
</dbReference>
<keyword evidence="2" id="KW-0805">Transcription regulation</keyword>
<dbReference type="InterPro" id="IPR005119">
    <property type="entry name" value="LysR_subst-bd"/>
</dbReference>
<comment type="caution">
    <text evidence="6">The sequence shown here is derived from an EMBL/GenBank/DDBJ whole genome shotgun (WGS) entry which is preliminary data.</text>
</comment>
<dbReference type="SUPFAM" id="SSF46785">
    <property type="entry name" value="Winged helix' DNA-binding domain"/>
    <property type="match status" value="1"/>
</dbReference>
<organism evidence="6 7">
    <name type="scientific">Marinicauda algicola</name>
    <dbReference type="NCBI Taxonomy" id="2029849"/>
    <lineage>
        <taxon>Bacteria</taxon>
        <taxon>Pseudomonadati</taxon>
        <taxon>Pseudomonadota</taxon>
        <taxon>Alphaproteobacteria</taxon>
        <taxon>Maricaulales</taxon>
        <taxon>Maricaulaceae</taxon>
        <taxon>Marinicauda</taxon>
    </lineage>
</organism>
<evidence type="ECO:0000256" key="1">
    <source>
        <dbReference type="ARBA" id="ARBA00009437"/>
    </source>
</evidence>
<evidence type="ECO:0000256" key="2">
    <source>
        <dbReference type="ARBA" id="ARBA00023015"/>
    </source>
</evidence>
<dbReference type="Pfam" id="PF03466">
    <property type="entry name" value="LysR_substrate"/>
    <property type="match status" value="1"/>
</dbReference>
<dbReference type="InterPro" id="IPR036388">
    <property type="entry name" value="WH-like_DNA-bd_sf"/>
</dbReference>